<dbReference type="Pfam" id="PF12502">
    <property type="entry name" value="DUF3710"/>
    <property type="match status" value="1"/>
</dbReference>
<gene>
    <name evidence="1" type="ORF">UFOPK2001_00775</name>
</gene>
<dbReference type="AlphaFoldDB" id="A0A6J6JCR8"/>
<accession>A0A6J6JCR8</accession>
<dbReference type="InterPro" id="IPR022183">
    <property type="entry name" value="DUF3710"/>
</dbReference>
<protein>
    <submittedName>
        <fullName evidence="1">Unannotated protein</fullName>
    </submittedName>
</protein>
<evidence type="ECO:0000313" key="1">
    <source>
        <dbReference type="EMBL" id="CAB4634901.1"/>
    </source>
</evidence>
<name>A0A6J6JCR8_9ZZZZ</name>
<proteinExistence type="predicted"/>
<dbReference type="EMBL" id="CAEZVN010000070">
    <property type="protein sequence ID" value="CAB4634901.1"/>
    <property type="molecule type" value="Genomic_DNA"/>
</dbReference>
<sequence>MQDLYQNEKSAPLDRESAGPFDYSEVHFNGAFLDFGSILFPTKDGLQVKLEVEEPSQRVVAVTLEYDDSSLQLQAFAAPKSEGLWHSIRQQLEDSVLTQGGTVENRVGSLGPELLAKLPISNESGDQIGTRFSRFVGVDGPKWFLRGVISGAAITDPKASAEIDDLFRGVTIRRDATPLPPGDLLPLSLPGGTVAPPKGI</sequence>
<organism evidence="1">
    <name type="scientific">freshwater metagenome</name>
    <dbReference type="NCBI Taxonomy" id="449393"/>
    <lineage>
        <taxon>unclassified sequences</taxon>
        <taxon>metagenomes</taxon>
        <taxon>ecological metagenomes</taxon>
    </lineage>
</organism>
<reference evidence="1" key="1">
    <citation type="submission" date="2020-05" db="EMBL/GenBank/DDBJ databases">
        <authorList>
            <person name="Chiriac C."/>
            <person name="Salcher M."/>
            <person name="Ghai R."/>
            <person name="Kavagutti S V."/>
        </authorList>
    </citation>
    <scope>NUCLEOTIDE SEQUENCE</scope>
</reference>